<reference evidence="7 8" key="1">
    <citation type="journal article" date="2016" name="Nat. Commun.">
        <title>Thousands of microbial genomes shed light on interconnected biogeochemical processes in an aquifer system.</title>
        <authorList>
            <person name="Anantharaman K."/>
            <person name="Brown C.T."/>
            <person name="Hug L.A."/>
            <person name="Sharon I."/>
            <person name="Castelle C.J."/>
            <person name="Probst A.J."/>
            <person name="Thomas B.C."/>
            <person name="Singh A."/>
            <person name="Wilkins M.J."/>
            <person name="Karaoz U."/>
            <person name="Brodie E.L."/>
            <person name="Williams K.H."/>
            <person name="Hubbard S.S."/>
            <person name="Banfield J.F."/>
        </authorList>
    </citation>
    <scope>NUCLEOTIDE SEQUENCE [LARGE SCALE GENOMIC DNA]</scope>
</reference>
<evidence type="ECO:0000259" key="5">
    <source>
        <dbReference type="Pfam" id="PF00707"/>
    </source>
</evidence>
<organism evidence="7 8">
    <name type="scientific">Candidatus Yanofskybacteria bacterium RIFCSPLOWO2_01_FULL_42_49</name>
    <dbReference type="NCBI Taxonomy" id="1802694"/>
    <lineage>
        <taxon>Bacteria</taxon>
        <taxon>Candidatus Yanofskyibacteriota</taxon>
    </lineage>
</organism>
<dbReference type="Pfam" id="PF05198">
    <property type="entry name" value="IF3_N"/>
    <property type="match status" value="1"/>
</dbReference>
<dbReference type="InterPro" id="IPR019815">
    <property type="entry name" value="Translation_initiation_fac_3_C"/>
</dbReference>
<feature type="domain" description="Translation initiation factor 3 N-terminal" evidence="6">
    <location>
        <begin position="8"/>
        <end position="75"/>
    </location>
</feature>
<evidence type="ECO:0000256" key="1">
    <source>
        <dbReference type="ARBA" id="ARBA00005439"/>
    </source>
</evidence>
<accession>A0A1F8GB78</accession>
<feature type="domain" description="Translation initiation factor 3 C-terminal" evidence="5">
    <location>
        <begin position="83"/>
        <end position="150"/>
    </location>
</feature>
<dbReference type="STRING" id="1802694.A2918_02375"/>
<dbReference type="Gene3D" id="3.10.20.80">
    <property type="entry name" value="Translation initiation factor 3 (IF-3), N-terminal domain"/>
    <property type="match status" value="1"/>
</dbReference>
<evidence type="ECO:0000256" key="2">
    <source>
        <dbReference type="ARBA" id="ARBA00022540"/>
    </source>
</evidence>
<dbReference type="InterPro" id="IPR036788">
    <property type="entry name" value="T_IF-3_C_sf"/>
</dbReference>
<dbReference type="PANTHER" id="PTHR10938">
    <property type="entry name" value="TRANSLATION INITIATION FACTOR IF-3"/>
    <property type="match status" value="1"/>
</dbReference>
<dbReference type="GO" id="GO:0005737">
    <property type="term" value="C:cytoplasm"/>
    <property type="evidence" value="ECO:0007669"/>
    <property type="project" value="UniProtKB-ARBA"/>
</dbReference>
<dbReference type="NCBIfam" id="TIGR00168">
    <property type="entry name" value="infC"/>
    <property type="match status" value="1"/>
</dbReference>
<comment type="similarity">
    <text evidence="1">Belongs to the IF-3 family.</text>
</comment>
<dbReference type="PANTHER" id="PTHR10938:SF0">
    <property type="entry name" value="TRANSLATION INITIATION FACTOR IF-3, MITOCHONDRIAL"/>
    <property type="match status" value="1"/>
</dbReference>
<evidence type="ECO:0000256" key="3">
    <source>
        <dbReference type="ARBA" id="ARBA00022917"/>
    </source>
</evidence>
<evidence type="ECO:0000313" key="7">
    <source>
        <dbReference type="EMBL" id="OGN22583.1"/>
    </source>
</evidence>
<gene>
    <name evidence="7" type="ORF">A2918_02375</name>
</gene>
<evidence type="ECO:0000256" key="4">
    <source>
        <dbReference type="NCBIfam" id="TIGR00168"/>
    </source>
</evidence>
<dbReference type="GO" id="GO:0032790">
    <property type="term" value="P:ribosome disassembly"/>
    <property type="evidence" value="ECO:0007669"/>
    <property type="project" value="TreeGrafter"/>
</dbReference>
<name>A0A1F8GB78_9BACT</name>
<keyword evidence="3" id="KW-0648">Protein biosynthesis</keyword>
<dbReference type="Pfam" id="PF00707">
    <property type="entry name" value="IF3_C"/>
    <property type="match status" value="1"/>
</dbReference>
<evidence type="ECO:0000313" key="8">
    <source>
        <dbReference type="Proteomes" id="UP000178227"/>
    </source>
</evidence>
<dbReference type="Proteomes" id="UP000178227">
    <property type="component" value="Unassembled WGS sequence"/>
</dbReference>
<dbReference type="AlphaFoldDB" id="A0A1F8GB78"/>
<dbReference type="GO" id="GO:0003743">
    <property type="term" value="F:translation initiation factor activity"/>
    <property type="evidence" value="ECO:0007669"/>
    <property type="project" value="UniProtKB-UniRule"/>
</dbReference>
<dbReference type="InterPro" id="IPR019814">
    <property type="entry name" value="Translation_initiation_fac_3_N"/>
</dbReference>
<dbReference type="EMBL" id="MGKI01000011">
    <property type="protein sequence ID" value="OGN22583.1"/>
    <property type="molecule type" value="Genomic_DNA"/>
</dbReference>
<evidence type="ECO:0000259" key="6">
    <source>
        <dbReference type="Pfam" id="PF05198"/>
    </source>
</evidence>
<dbReference type="Gene3D" id="3.30.110.10">
    <property type="entry name" value="Translation initiation factor 3 (IF-3), C-terminal domain"/>
    <property type="match status" value="1"/>
</dbReference>
<dbReference type="InterPro" id="IPR001288">
    <property type="entry name" value="Translation_initiation_fac_3"/>
</dbReference>
<dbReference type="SUPFAM" id="SSF54364">
    <property type="entry name" value="Translation initiation factor IF3, N-terminal domain"/>
    <property type="match status" value="1"/>
</dbReference>
<proteinExistence type="inferred from homology"/>
<protein>
    <recommendedName>
        <fullName evidence="4">Translation initiation factor IF-3</fullName>
    </recommendedName>
</protein>
<sequence length="164" mass="19060">MQKQLNANNRIRAVQLQVIDEGGNQLGVMPTQEALKLARERNLDLVEVSPQIQPPIAKIMDYGKYMYRKEKQEKKSKQKVQERKTVRVGFKTGVHDLDFKAKQINEFLNDGHIVKVELTLRGREKALAHMGRQKLEQFMTKLSNFSVQESIKRSPFGWTIIIRK</sequence>
<comment type="caution">
    <text evidence="7">The sequence shown here is derived from an EMBL/GenBank/DDBJ whole genome shotgun (WGS) entry which is preliminary data.</text>
</comment>
<dbReference type="GO" id="GO:0043022">
    <property type="term" value="F:ribosome binding"/>
    <property type="evidence" value="ECO:0007669"/>
    <property type="project" value="TreeGrafter"/>
</dbReference>
<dbReference type="SUPFAM" id="SSF55200">
    <property type="entry name" value="Translation initiation factor IF3, C-terminal domain"/>
    <property type="match status" value="1"/>
</dbReference>
<keyword evidence="2 7" id="KW-0396">Initiation factor</keyword>
<dbReference type="InterPro" id="IPR036787">
    <property type="entry name" value="T_IF-3_N_sf"/>
</dbReference>